<evidence type="ECO:0000259" key="6">
    <source>
        <dbReference type="PROSITE" id="PS50089"/>
    </source>
</evidence>
<dbReference type="InterPro" id="IPR050143">
    <property type="entry name" value="TRIM/RBCC"/>
</dbReference>
<dbReference type="Pfam" id="PF13445">
    <property type="entry name" value="zf-RING_UBOX"/>
    <property type="match status" value="1"/>
</dbReference>
<evidence type="ECO:0000313" key="8">
    <source>
        <dbReference type="Proteomes" id="UP000187209"/>
    </source>
</evidence>
<evidence type="ECO:0000256" key="2">
    <source>
        <dbReference type="ARBA" id="ARBA00022771"/>
    </source>
</evidence>
<dbReference type="AlphaFoldDB" id="A0A1R2D3W7"/>
<dbReference type="PROSITE" id="PS50089">
    <property type="entry name" value="ZF_RING_2"/>
    <property type="match status" value="1"/>
</dbReference>
<dbReference type="CDD" id="cd16449">
    <property type="entry name" value="RING-HC"/>
    <property type="match status" value="1"/>
</dbReference>
<dbReference type="SUPFAM" id="SSF57850">
    <property type="entry name" value="RING/U-box"/>
    <property type="match status" value="1"/>
</dbReference>
<organism evidence="7 8">
    <name type="scientific">Stentor coeruleus</name>
    <dbReference type="NCBI Taxonomy" id="5963"/>
    <lineage>
        <taxon>Eukaryota</taxon>
        <taxon>Sar</taxon>
        <taxon>Alveolata</taxon>
        <taxon>Ciliophora</taxon>
        <taxon>Postciliodesmatophora</taxon>
        <taxon>Heterotrichea</taxon>
        <taxon>Heterotrichida</taxon>
        <taxon>Stentoridae</taxon>
        <taxon>Stentor</taxon>
    </lineage>
</organism>
<comment type="caution">
    <text evidence="7">The sequence shown here is derived from an EMBL/GenBank/DDBJ whole genome shotgun (WGS) entry which is preliminary data.</text>
</comment>
<name>A0A1R2D3W7_9CILI</name>
<keyword evidence="8" id="KW-1185">Reference proteome</keyword>
<dbReference type="InterPro" id="IPR001841">
    <property type="entry name" value="Znf_RING"/>
</dbReference>
<feature type="coiled-coil region" evidence="5">
    <location>
        <begin position="360"/>
        <end position="394"/>
    </location>
</feature>
<dbReference type="InterPro" id="IPR013083">
    <property type="entry name" value="Znf_RING/FYVE/PHD"/>
</dbReference>
<reference evidence="7 8" key="1">
    <citation type="submission" date="2016-11" db="EMBL/GenBank/DDBJ databases">
        <title>The macronuclear genome of Stentor coeruleus: a giant cell with tiny introns.</title>
        <authorList>
            <person name="Slabodnick M."/>
            <person name="Ruby J.G."/>
            <person name="Reiff S.B."/>
            <person name="Swart E.C."/>
            <person name="Gosai S."/>
            <person name="Prabakaran S."/>
            <person name="Witkowska E."/>
            <person name="Larue G.E."/>
            <person name="Fisher S."/>
            <person name="Freeman R.M."/>
            <person name="Gunawardena J."/>
            <person name="Chu W."/>
            <person name="Stover N.A."/>
            <person name="Gregory B.D."/>
            <person name="Nowacki M."/>
            <person name="Derisi J."/>
            <person name="Roy S.W."/>
            <person name="Marshall W.F."/>
            <person name="Sood P."/>
        </authorList>
    </citation>
    <scope>NUCLEOTIDE SEQUENCE [LARGE SCALE GENOMIC DNA]</scope>
    <source>
        <strain evidence="7">WM001</strain>
    </source>
</reference>
<feature type="coiled-coil region" evidence="5">
    <location>
        <begin position="77"/>
        <end position="104"/>
    </location>
</feature>
<evidence type="ECO:0000256" key="4">
    <source>
        <dbReference type="PROSITE-ProRule" id="PRU00175"/>
    </source>
</evidence>
<proteinExistence type="predicted"/>
<accession>A0A1R2D3W7</accession>
<dbReference type="PANTHER" id="PTHR24103">
    <property type="entry name" value="E3 UBIQUITIN-PROTEIN LIGASE TRIM"/>
    <property type="match status" value="1"/>
</dbReference>
<keyword evidence="1" id="KW-0479">Metal-binding</keyword>
<dbReference type="InterPro" id="IPR017907">
    <property type="entry name" value="Znf_RING_CS"/>
</dbReference>
<dbReference type="Proteomes" id="UP000187209">
    <property type="component" value="Unassembled WGS sequence"/>
</dbReference>
<evidence type="ECO:0000256" key="1">
    <source>
        <dbReference type="ARBA" id="ARBA00022723"/>
    </source>
</evidence>
<dbReference type="InterPro" id="IPR027370">
    <property type="entry name" value="Znf-RING_euk"/>
</dbReference>
<keyword evidence="3" id="KW-0862">Zinc</keyword>
<evidence type="ECO:0000256" key="5">
    <source>
        <dbReference type="SAM" id="Coils"/>
    </source>
</evidence>
<keyword evidence="5" id="KW-0175">Coiled coil</keyword>
<dbReference type="PROSITE" id="PS00518">
    <property type="entry name" value="ZF_RING_1"/>
    <property type="match status" value="1"/>
</dbReference>
<dbReference type="EMBL" id="MPUH01000005">
    <property type="protein sequence ID" value="OMJ95957.1"/>
    <property type="molecule type" value="Genomic_DNA"/>
</dbReference>
<protein>
    <recommendedName>
        <fullName evidence="6">RING-type domain-containing protein</fullName>
    </recommendedName>
</protein>
<sequence length="493" mass="57437">MKLSITCGICGDEFREPCAVQCGHSFCKSCINALINKKDYTCPVCGQAFNKSPKKLIIKNTALRLLLTKYINTKYKLKLLINKNETLTEEAEKLKQECSFEHQKNIKLKVKVDDCEQNHSDFEALIKQNEEIRQTMHNMGGSKTHDPEDRKISKSVMAKVPRKIRKLDFENTTIENSARQYKIKSNNKEREKLYEMTQAFDELKSKYKTMTFDLEKRTRMINSLTHENATLKDKIKKLNTDIEITNREKRTIDNENNQLKITLSDYERKTSENSAYVLEIKDLKSRIKTYETEIDNLNRNKQANLNEIDKLKEKLQKTAQKLGDFPPFLKENTSLQDKIIRFDAEKQNLTGQLGIKTKIIEELNQKLESVKQSEKNLIRDNENLHKEIKTIKLNFKHGDVIDKVKNDIISSESSTEFLIKIRNLDGFDTERFSRINSRVRRIEKESEENKRIFDEQNLTSKKAGINRNRSNLSNSAARIILSSPKKVHNHNGN</sequence>
<keyword evidence="2 4" id="KW-0863">Zinc-finger</keyword>
<dbReference type="SMART" id="SM00184">
    <property type="entry name" value="RING"/>
    <property type="match status" value="1"/>
</dbReference>
<dbReference type="OrthoDB" id="313168at2759"/>
<dbReference type="GO" id="GO:0008270">
    <property type="term" value="F:zinc ion binding"/>
    <property type="evidence" value="ECO:0007669"/>
    <property type="project" value="UniProtKB-KW"/>
</dbReference>
<feature type="coiled-coil region" evidence="5">
    <location>
        <begin position="221"/>
        <end position="321"/>
    </location>
</feature>
<evidence type="ECO:0000256" key="3">
    <source>
        <dbReference type="ARBA" id="ARBA00022833"/>
    </source>
</evidence>
<gene>
    <name evidence="7" type="ORF">SteCoe_511</name>
</gene>
<evidence type="ECO:0000313" key="7">
    <source>
        <dbReference type="EMBL" id="OMJ95957.1"/>
    </source>
</evidence>
<dbReference type="Gene3D" id="3.30.40.10">
    <property type="entry name" value="Zinc/RING finger domain, C3HC4 (zinc finger)"/>
    <property type="match status" value="1"/>
</dbReference>
<feature type="domain" description="RING-type" evidence="6">
    <location>
        <begin position="7"/>
        <end position="45"/>
    </location>
</feature>